<gene>
    <name evidence="1" type="ORF">ENS29_02365</name>
</gene>
<dbReference type="AlphaFoldDB" id="A0A7C4MKP3"/>
<evidence type="ECO:0000313" key="1">
    <source>
        <dbReference type="EMBL" id="HGU31682.1"/>
    </source>
</evidence>
<dbReference type="EMBL" id="DSUH01000052">
    <property type="protein sequence ID" value="HGU31682.1"/>
    <property type="molecule type" value="Genomic_DNA"/>
</dbReference>
<accession>A0A7C4MKP3</accession>
<proteinExistence type="predicted"/>
<sequence length="180" mass="20845">MNTFSSDQLTIVREAASMAEELVHEHHRLSGASGKMPRYDLRTLAELQPHEIADGPLAQVIRYEARPTSRMLGSATFDFYTICLQDHRILEVMKEHPQMKLFPFILYLVVHELIHIARFGKFLQYYEAGEEKRLAEEKRVHEITRTILDRLRLEGLSEILAFSDRLLLSIDQLAVTQKPS</sequence>
<protein>
    <recommendedName>
        <fullName evidence="2">DUF45 domain-containing protein</fullName>
    </recommendedName>
</protein>
<name>A0A7C4MKP3_9BACT</name>
<reference evidence="1" key="1">
    <citation type="journal article" date="2020" name="mSystems">
        <title>Genome- and Community-Level Interaction Insights into Carbon Utilization and Element Cycling Functions of Hydrothermarchaeota in Hydrothermal Sediment.</title>
        <authorList>
            <person name="Zhou Z."/>
            <person name="Liu Y."/>
            <person name="Xu W."/>
            <person name="Pan J."/>
            <person name="Luo Z.H."/>
            <person name="Li M."/>
        </authorList>
    </citation>
    <scope>NUCLEOTIDE SEQUENCE [LARGE SCALE GENOMIC DNA]</scope>
    <source>
        <strain evidence="1">SpSt-477</strain>
    </source>
</reference>
<organism evidence="1">
    <name type="scientific">Desulfatirhabdium butyrativorans</name>
    <dbReference type="NCBI Taxonomy" id="340467"/>
    <lineage>
        <taxon>Bacteria</taxon>
        <taxon>Pseudomonadati</taxon>
        <taxon>Thermodesulfobacteriota</taxon>
        <taxon>Desulfobacteria</taxon>
        <taxon>Desulfobacterales</taxon>
        <taxon>Desulfatirhabdiaceae</taxon>
        <taxon>Desulfatirhabdium</taxon>
    </lineage>
</organism>
<comment type="caution">
    <text evidence="1">The sequence shown here is derived from an EMBL/GenBank/DDBJ whole genome shotgun (WGS) entry which is preliminary data.</text>
</comment>
<evidence type="ECO:0008006" key="2">
    <source>
        <dbReference type="Google" id="ProtNLM"/>
    </source>
</evidence>